<sequence>MVIGLLAITAIPTVTGVAFGVSEQRKANSRMQDEKRMAKFYMKVYCEGDSEKSRSLNGRRAVLRDTKVYLDHADPNIRKIPSHTVAAFFIAYPDDDNKRGDGLVSTISDNPPMLNWIYVDKDTLELKYGNRTQSIKHIVGHWGWTEDESGVLLNNKELWAAVEEEEDVWALYYDKNEDGLEGVVDPSKTVVEISIDRDLVVKPGENADASKT</sequence>
<evidence type="ECO:0000256" key="1">
    <source>
        <dbReference type="SAM" id="SignalP"/>
    </source>
</evidence>
<dbReference type="PANTHER" id="PTHR38049">
    <property type="entry name" value="RICIN B LECTIN DOMAIN-CONTAINING PROTEIN"/>
    <property type="match status" value="1"/>
</dbReference>
<dbReference type="InParanoid" id="B8M0N5"/>
<proteinExistence type="predicted"/>
<dbReference type="Proteomes" id="UP000001745">
    <property type="component" value="Unassembled WGS sequence"/>
</dbReference>
<gene>
    <name evidence="2" type="ORF">TSTA_086510</name>
</gene>
<dbReference type="PANTHER" id="PTHR38049:SF1">
    <property type="entry name" value="PROTEIN KINASE DOMAIN-CONTAINING PROTEIN"/>
    <property type="match status" value="1"/>
</dbReference>
<dbReference type="eggNOG" id="ENOG502S5CN">
    <property type="taxonomic scope" value="Eukaryota"/>
</dbReference>
<dbReference type="VEuPathDB" id="FungiDB:TSTA_086510"/>
<evidence type="ECO:0000313" key="3">
    <source>
        <dbReference type="Proteomes" id="UP000001745"/>
    </source>
</evidence>
<dbReference type="RefSeq" id="XP_002478381.1">
    <property type="nucleotide sequence ID" value="XM_002478336.1"/>
</dbReference>
<protein>
    <submittedName>
        <fullName evidence="2">Uncharacterized protein</fullName>
    </submittedName>
</protein>
<dbReference type="PhylomeDB" id="B8M0N5"/>
<dbReference type="AlphaFoldDB" id="B8M0N5"/>
<name>B8M0N5_TALSN</name>
<organism evidence="2 3">
    <name type="scientific">Talaromyces stipitatus (strain ATCC 10500 / CBS 375.48 / QM 6759 / NRRL 1006)</name>
    <name type="common">Penicillium stipitatum</name>
    <dbReference type="NCBI Taxonomy" id="441959"/>
    <lineage>
        <taxon>Eukaryota</taxon>
        <taxon>Fungi</taxon>
        <taxon>Dikarya</taxon>
        <taxon>Ascomycota</taxon>
        <taxon>Pezizomycotina</taxon>
        <taxon>Eurotiomycetes</taxon>
        <taxon>Eurotiomycetidae</taxon>
        <taxon>Eurotiales</taxon>
        <taxon>Trichocomaceae</taxon>
        <taxon>Talaromyces</taxon>
        <taxon>Talaromyces sect. Talaromyces</taxon>
    </lineage>
</organism>
<dbReference type="STRING" id="441959.B8M0N5"/>
<dbReference type="GeneID" id="8110057"/>
<accession>B8M0N5</accession>
<dbReference type="EMBL" id="EQ962653">
    <property type="protein sequence ID" value="EED21418.1"/>
    <property type="molecule type" value="Genomic_DNA"/>
</dbReference>
<evidence type="ECO:0000313" key="2">
    <source>
        <dbReference type="EMBL" id="EED21418.1"/>
    </source>
</evidence>
<dbReference type="OrthoDB" id="3928002at2759"/>
<reference evidence="3" key="1">
    <citation type="journal article" date="2015" name="Genome Announc.">
        <title>Genome sequence of the AIDS-associated pathogen Penicillium marneffei (ATCC18224) and its near taxonomic relative Talaromyces stipitatus (ATCC10500).</title>
        <authorList>
            <person name="Nierman W.C."/>
            <person name="Fedorova-Abrams N.D."/>
            <person name="Andrianopoulos A."/>
        </authorList>
    </citation>
    <scope>NUCLEOTIDE SEQUENCE [LARGE SCALE GENOMIC DNA]</scope>
    <source>
        <strain evidence="3">ATCC 10500 / CBS 375.48 / QM 6759 / NRRL 1006</strain>
    </source>
</reference>
<feature type="signal peptide" evidence="1">
    <location>
        <begin position="1"/>
        <end position="16"/>
    </location>
</feature>
<keyword evidence="1" id="KW-0732">Signal</keyword>
<keyword evidence="3" id="KW-1185">Reference proteome</keyword>
<feature type="chain" id="PRO_5002877477" evidence="1">
    <location>
        <begin position="17"/>
        <end position="212"/>
    </location>
</feature>
<dbReference type="OMA" id="EGEWALY"/>
<dbReference type="HOGENOM" id="CLU_061230_2_1_1"/>